<reference evidence="1 2" key="2">
    <citation type="journal article" date="2022" name="Mar. Drugs">
        <title>Bioassay-Guided Fractionation Leads to the Detection of Cholic Acid Generated by the Rare Thalassomonas sp.</title>
        <authorList>
            <person name="Pheiffer F."/>
            <person name="Schneider Y.K."/>
            <person name="Hansen E.H."/>
            <person name="Andersen J.H."/>
            <person name="Isaksson J."/>
            <person name="Busche T."/>
            <person name="R C."/>
            <person name="Kalinowski J."/>
            <person name="Zyl L.V."/>
            <person name="Trindade M."/>
        </authorList>
    </citation>
    <scope>NUCLEOTIDE SEQUENCE [LARGE SCALE GENOMIC DNA]</scope>
    <source>
        <strain evidence="1 2">XOM25</strain>
    </source>
</reference>
<organism evidence="1 2">
    <name type="scientific">Thalassomonas viridans</name>
    <dbReference type="NCBI Taxonomy" id="137584"/>
    <lineage>
        <taxon>Bacteria</taxon>
        <taxon>Pseudomonadati</taxon>
        <taxon>Pseudomonadota</taxon>
        <taxon>Gammaproteobacteria</taxon>
        <taxon>Alteromonadales</taxon>
        <taxon>Colwelliaceae</taxon>
        <taxon>Thalassomonas</taxon>
    </lineage>
</organism>
<evidence type="ECO:0000313" key="1">
    <source>
        <dbReference type="EMBL" id="WDE09118.1"/>
    </source>
</evidence>
<gene>
    <name evidence="1" type="ORF">SG34_030595</name>
</gene>
<evidence type="ECO:0000313" key="2">
    <source>
        <dbReference type="Proteomes" id="UP000032352"/>
    </source>
</evidence>
<dbReference type="KEGG" id="tvd:SG34_030595"/>
<accession>A0AAF0CDE8</accession>
<keyword evidence="2" id="KW-1185">Reference proteome</keyword>
<reference evidence="1 2" key="1">
    <citation type="journal article" date="2015" name="Genome Announc.">
        <title>Draft Genome Sequences of Marine Isolates of Thalassomonas viridans and Thalassomonas actiniarum.</title>
        <authorList>
            <person name="Olonade I."/>
            <person name="van Zyl L.J."/>
            <person name="Trindade M."/>
        </authorList>
    </citation>
    <scope>NUCLEOTIDE SEQUENCE [LARGE SCALE GENOMIC DNA]</scope>
    <source>
        <strain evidence="1 2">XOM25</strain>
    </source>
</reference>
<sequence>MPNIDNRTIAVCIQALEDAVSYYELLSQSETVDSDDHEECKYMYEVELSRLCEIYKAEESNGLAPIPLSKLLKRK</sequence>
<dbReference type="RefSeq" id="WP_044841296.1">
    <property type="nucleotide sequence ID" value="NZ_CP059734.1"/>
</dbReference>
<dbReference type="Proteomes" id="UP000032352">
    <property type="component" value="Chromosome pTvir"/>
</dbReference>
<dbReference type="AlphaFoldDB" id="A0AAF0CDE8"/>
<protein>
    <submittedName>
        <fullName evidence="1">Uncharacterized protein</fullName>
    </submittedName>
</protein>
<proteinExistence type="predicted"/>
<dbReference type="EMBL" id="CP059734">
    <property type="protein sequence ID" value="WDE09118.1"/>
    <property type="molecule type" value="Genomic_DNA"/>
</dbReference>
<name>A0AAF0CDE8_9GAMM</name>